<dbReference type="Pfam" id="PF25789">
    <property type="entry name" value="TPR_NAA35"/>
    <property type="match status" value="1"/>
</dbReference>
<evidence type="ECO:0000259" key="6">
    <source>
        <dbReference type="Pfam" id="PF25789"/>
    </source>
</evidence>
<keyword evidence="3" id="KW-0963">Cytoplasm</keyword>
<feature type="compositionally biased region" description="Pro residues" evidence="4">
    <location>
        <begin position="1023"/>
        <end position="1050"/>
    </location>
</feature>
<feature type="compositionally biased region" description="Polar residues" evidence="4">
    <location>
        <begin position="581"/>
        <end position="595"/>
    </location>
</feature>
<comment type="similarity">
    <text evidence="2">Belongs to the MAK10 family.</text>
</comment>
<dbReference type="Proteomes" id="UP000041254">
    <property type="component" value="Unassembled WGS sequence"/>
</dbReference>
<evidence type="ECO:0000256" key="2">
    <source>
        <dbReference type="ARBA" id="ARBA00006289"/>
    </source>
</evidence>
<evidence type="ECO:0000256" key="4">
    <source>
        <dbReference type="SAM" id="MobiDB-lite"/>
    </source>
</evidence>
<feature type="region of interest" description="Disordered" evidence="4">
    <location>
        <begin position="498"/>
        <end position="544"/>
    </location>
</feature>
<dbReference type="EMBL" id="CDMY01000221">
    <property type="protein sequence ID" value="CEL94549.1"/>
    <property type="molecule type" value="Genomic_DNA"/>
</dbReference>
<dbReference type="InParanoid" id="A0A0G4EGJ4"/>
<gene>
    <name evidence="7" type="ORF">Vbra_7275</name>
</gene>
<keyword evidence="8" id="KW-1185">Reference proteome</keyword>
<dbReference type="VEuPathDB" id="CryptoDB:Vbra_7275"/>
<feature type="compositionally biased region" description="Basic residues" evidence="4">
    <location>
        <begin position="8"/>
        <end position="20"/>
    </location>
</feature>
<accession>A0A0G4EGJ4</accession>
<dbReference type="InterPro" id="IPR057982">
    <property type="entry name" value="TPR_NAA35"/>
</dbReference>
<feature type="region of interest" description="Disordered" evidence="4">
    <location>
        <begin position="565"/>
        <end position="642"/>
    </location>
</feature>
<feature type="domain" description="NAA35-like N-terminal" evidence="5">
    <location>
        <begin position="129"/>
        <end position="215"/>
    </location>
</feature>
<feature type="compositionally biased region" description="Basic and acidic residues" evidence="4">
    <location>
        <begin position="1055"/>
        <end position="1064"/>
    </location>
</feature>
<evidence type="ECO:0000313" key="7">
    <source>
        <dbReference type="EMBL" id="CEL94549.1"/>
    </source>
</evidence>
<organism evidence="7 8">
    <name type="scientific">Vitrella brassicaformis (strain CCMP3155)</name>
    <dbReference type="NCBI Taxonomy" id="1169540"/>
    <lineage>
        <taxon>Eukaryota</taxon>
        <taxon>Sar</taxon>
        <taxon>Alveolata</taxon>
        <taxon>Colpodellida</taxon>
        <taxon>Vitrellaceae</taxon>
        <taxon>Vitrella</taxon>
    </lineage>
</organism>
<dbReference type="OrthoDB" id="269405at2759"/>
<feature type="compositionally biased region" description="Low complexity" evidence="4">
    <location>
        <begin position="45"/>
        <end position="66"/>
    </location>
</feature>
<reference evidence="7 8" key="1">
    <citation type="submission" date="2014-11" db="EMBL/GenBank/DDBJ databases">
        <authorList>
            <person name="Zhu J."/>
            <person name="Qi W."/>
            <person name="Song R."/>
        </authorList>
    </citation>
    <scope>NUCLEOTIDE SEQUENCE [LARGE SCALE GENOMIC DNA]</scope>
</reference>
<feature type="compositionally biased region" description="Low complexity" evidence="4">
    <location>
        <begin position="512"/>
        <end position="526"/>
    </location>
</feature>
<feature type="region of interest" description="Disordered" evidence="4">
    <location>
        <begin position="1"/>
        <end position="66"/>
    </location>
</feature>
<dbReference type="PANTHER" id="PTHR21373:SF0">
    <property type="entry name" value="N-ALPHA-ACETYLTRANSFERASE 35, NATC AUXILIARY SUBUNIT"/>
    <property type="match status" value="1"/>
</dbReference>
<feature type="domain" description="NAA35-like TPR repeats" evidence="6">
    <location>
        <begin position="652"/>
        <end position="905"/>
    </location>
</feature>
<feature type="compositionally biased region" description="Polar residues" evidence="4">
    <location>
        <begin position="527"/>
        <end position="544"/>
    </location>
</feature>
<dbReference type="STRING" id="1169540.A0A0G4EGJ4"/>
<evidence type="ECO:0000313" key="8">
    <source>
        <dbReference type="Proteomes" id="UP000041254"/>
    </source>
</evidence>
<dbReference type="InterPro" id="IPR007244">
    <property type="entry name" value="Naa35_N"/>
</dbReference>
<feature type="region of interest" description="Disordered" evidence="4">
    <location>
        <begin position="783"/>
        <end position="841"/>
    </location>
</feature>
<dbReference type="InterPro" id="IPR057983">
    <property type="entry name" value="NAA35-like_N"/>
</dbReference>
<feature type="compositionally biased region" description="Pro residues" evidence="4">
    <location>
        <begin position="29"/>
        <end position="38"/>
    </location>
</feature>
<name>A0A0G4EGJ4_VITBC</name>
<evidence type="ECO:0000259" key="5">
    <source>
        <dbReference type="Pfam" id="PF04112"/>
    </source>
</evidence>
<feature type="region of interest" description="Disordered" evidence="4">
    <location>
        <begin position="1021"/>
        <end position="1064"/>
    </location>
</feature>
<comment type="subcellular location">
    <subcellularLocation>
        <location evidence="1">Cytoplasm</location>
    </subcellularLocation>
</comment>
<dbReference type="Pfam" id="PF04112">
    <property type="entry name" value="Mak10"/>
    <property type="match status" value="1"/>
</dbReference>
<dbReference type="PANTHER" id="PTHR21373">
    <property type="entry name" value="GLUCOSE REPRESSIBLE PROTEIN MAK10"/>
    <property type="match status" value="1"/>
</dbReference>
<feature type="compositionally biased region" description="Basic and acidic residues" evidence="4">
    <location>
        <begin position="809"/>
        <end position="823"/>
    </location>
</feature>
<proteinExistence type="inferred from homology"/>
<dbReference type="GO" id="GO:0031417">
    <property type="term" value="C:NatC complex"/>
    <property type="evidence" value="ECO:0007669"/>
    <property type="project" value="InterPro"/>
</dbReference>
<evidence type="ECO:0000256" key="3">
    <source>
        <dbReference type="ARBA" id="ARBA00022490"/>
    </source>
</evidence>
<evidence type="ECO:0000256" key="1">
    <source>
        <dbReference type="ARBA" id="ARBA00004496"/>
    </source>
</evidence>
<dbReference type="AlphaFoldDB" id="A0A0G4EGJ4"/>
<protein>
    <submittedName>
        <fullName evidence="7">Uncharacterized protein</fullName>
    </submittedName>
</protein>
<sequence>MDDEASRKPKKTRRGGKSKRKKDDGTPAPTDPPPAPPPPEDEATDAVQPPSSSSADLPGPAPAAAAEAATAAAATVGGGAVLQAEEAPGHGHADVAVTGEDTGDVVECAWKDITQVVRQAPKEMPLGHYVASNRFSLEHGLNCIEMMDPKMDSGIHPQRRLTVDKCRRKRLVPTTLSGRMLQKITNQLLVVWELVLQGYAPSYTLMTFLFYHDTTLLRPFPLLQAFSKGVLIACSAALRLTCKSDVMDDEEAFASLEHFSPQPPPTPPVAETLRELESARGQLSDAQKRLEAEGKVGELDYMMGENDNRTLDTSDLPGGETEALETAREAKSLLARFTFLLHYLRGLEAFEKLASSAPSTSAATSSPTAPPSSVVKQLDQVCVSMRKAKEAFHDGYKVMYSAPPPSPIFDMELIRHEMTLGAPRYPPPMDVLEAVKSFQLHLADILFALESAPRAYRQSYADLFAYQRELLSRPSSDSEALPRVMSKLLIETLLDSATREERSAGEPSGGWSTPSTHTSTTPSSSSQRMANGTDKGSGSLPNLPSTRGLIVKLLVDAMVPSEALVEPEDDGDHHQQQQQQETEGASTPASGNGSVVSGPRDRRGNGKKKKGSQLPSLSPASKKADKGGGKKAGSGNAAGGADELELEMSENDQTMQRCRHVCKRFIDAAALLLRSLIKLAHQHKSRIYRKFTHIFAEVETLLPLAEQVDKQLADTFGGNLAIRGPCVRWLQELSLQFLGERLALGFELQLYDDEENWMIYWVLSRVHECRAAILSERQLASEEPQGSSTIGGANRRKGGGRLALAGRAGEARDRRGGPSERPEPPAVAPGVEKTRKPAPRHPSSQLLYVRVQQLVSEGLWRLLCHTNFEASHRNQLNREYFLEVERKWFVRLANALQHVEMGKICSSLGLEHSFSFREFHDQSVRSVWHHEKTLQRACEALTEGQQLNDKLLKRKKDGTEVLHPEIQADLLEEMKAPMEANLKAAKQCSYAMAMNRFISVAHKRAFLPYVLLTEIEITQHTRQPPPHHPMPTHSPHPIPRPSPPPFPPAPAGGTRHIDSDGHNT</sequence>